<dbReference type="PANTHER" id="PTHR11461">
    <property type="entry name" value="SERINE PROTEASE INHIBITOR, SERPIN"/>
    <property type="match status" value="1"/>
</dbReference>
<reference evidence="4" key="1">
    <citation type="submission" date="2025-08" db="UniProtKB">
        <authorList>
            <consortium name="RefSeq"/>
        </authorList>
    </citation>
    <scope>IDENTIFICATION</scope>
</reference>
<dbReference type="FunCoup" id="A0A6I9Q8S9">
    <property type="interactions" value="2"/>
</dbReference>
<dbReference type="InterPro" id="IPR042185">
    <property type="entry name" value="Serpin_sf_2"/>
</dbReference>
<dbReference type="InParanoid" id="A0A6I9Q8S9"/>
<keyword evidence="3" id="KW-1185">Reference proteome</keyword>
<dbReference type="AlphaFoldDB" id="A0A6I9Q8S9"/>
<dbReference type="Gene3D" id="2.30.39.10">
    <property type="entry name" value="Alpha-1-antitrypsin, domain 1"/>
    <property type="match status" value="1"/>
</dbReference>
<evidence type="ECO:0000313" key="3">
    <source>
        <dbReference type="Proteomes" id="UP000504607"/>
    </source>
</evidence>
<organism evidence="3 4">
    <name type="scientific">Elaeis guineensis var. tenera</name>
    <name type="common">Oil palm</name>
    <dbReference type="NCBI Taxonomy" id="51953"/>
    <lineage>
        <taxon>Eukaryota</taxon>
        <taxon>Viridiplantae</taxon>
        <taxon>Streptophyta</taxon>
        <taxon>Embryophyta</taxon>
        <taxon>Tracheophyta</taxon>
        <taxon>Spermatophyta</taxon>
        <taxon>Magnoliopsida</taxon>
        <taxon>Liliopsida</taxon>
        <taxon>Arecaceae</taxon>
        <taxon>Arecoideae</taxon>
        <taxon>Cocoseae</taxon>
        <taxon>Elaeidinae</taxon>
        <taxon>Elaeis</taxon>
    </lineage>
</organism>
<feature type="domain" description="Serpin" evidence="2">
    <location>
        <begin position="89"/>
        <end position="155"/>
    </location>
</feature>
<accession>A0A6I9Q8S9</accession>
<gene>
    <name evidence="4" type="primary">LOC105032378</name>
</gene>
<dbReference type="GO" id="GO:0004867">
    <property type="term" value="F:serine-type endopeptidase inhibitor activity"/>
    <property type="evidence" value="ECO:0007669"/>
    <property type="project" value="InterPro"/>
</dbReference>
<protein>
    <submittedName>
        <fullName evidence="4">Serpin-Z12</fullName>
    </submittedName>
</protein>
<dbReference type="Pfam" id="PF00079">
    <property type="entry name" value="Serpin"/>
    <property type="match status" value="1"/>
</dbReference>
<sequence>MSGRASVTVSVSIGTLQSLQESLEQQVMQLPSRRKPTITFKVVLKSKQRSLAIEAVIPKVSKGAQKLKKVGGGRDIYTRGYQGMFQQPSMFHEATIEVDEEGTSAAAATEIAIMAGSSLSEYMDAMDFHADHPFAFVIREEVTGSLLFFGHVVNPSLVDQD</sequence>
<evidence type="ECO:0000313" key="4">
    <source>
        <dbReference type="RefSeq" id="XP_010905126.1"/>
    </source>
</evidence>
<dbReference type="OrthoDB" id="6280426at2759"/>
<dbReference type="PANTHER" id="PTHR11461:SF211">
    <property type="entry name" value="GH10112P-RELATED"/>
    <property type="match status" value="1"/>
</dbReference>
<dbReference type="InterPro" id="IPR023796">
    <property type="entry name" value="Serpin_dom"/>
</dbReference>
<dbReference type="RefSeq" id="XP_010905126.1">
    <property type="nucleotide sequence ID" value="XM_010906824.1"/>
</dbReference>
<proteinExistence type="inferred from homology"/>
<dbReference type="GO" id="GO:0005615">
    <property type="term" value="C:extracellular space"/>
    <property type="evidence" value="ECO:0007669"/>
    <property type="project" value="InterPro"/>
</dbReference>
<evidence type="ECO:0000256" key="1">
    <source>
        <dbReference type="ARBA" id="ARBA00009500"/>
    </source>
</evidence>
<dbReference type="Proteomes" id="UP000504607">
    <property type="component" value="Unplaced"/>
</dbReference>
<evidence type="ECO:0000259" key="2">
    <source>
        <dbReference type="Pfam" id="PF00079"/>
    </source>
</evidence>
<name>A0A6I9Q8S9_ELAGV</name>
<comment type="similarity">
    <text evidence="1">Belongs to the serpin family.</text>
</comment>
<dbReference type="InterPro" id="IPR036186">
    <property type="entry name" value="Serpin_sf"/>
</dbReference>
<dbReference type="InterPro" id="IPR000215">
    <property type="entry name" value="Serpin_fam"/>
</dbReference>
<dbReference type="SUPFAM" id="SSF56574">
    <property type="entry name" value="Serpins"/>
    <property type="match status" value="1"/>
</dbReference>